<dbReference type="SUPFAM" id="SSF50249">
    <property type="entry name" value="Nucleic acid-binding proteins"/>
    <property type="match status" value="1"/>
</dbReference>
<dbReference type="Gene3D" id="2.40.50.140">
    <property type="entry name" value="Nucleic acid-binding proteins"/>
    <property type="match status" value="1"/>
</dbReference>
<name>A0A8S5P752_9CAUD</name>
<organism evidence="3">
    <name type="scientific">Herelleviridae sp. cttEB8</name>
    <dbReference type="NCBI Taxonomy" id="2825832"/>
    <lineage>
        <taxon>Viruses</taxon>
        <taxon>Duplodnaviria</taxon>
        <taxon>Heunggongvirae</taxon>
        <taxon>Uroviricota</taxon>
        <taxon>Caudoviricetes</taxon>
        <taxon>Herelleviridae</taxon>
    </lineage>
</organism>
<evidence type="ECO:0000256" key="2">
    <source>
        <dbReference type="PROSITE-ProRule" id="PRU00252"/>
    </source>
</evidence>
<protein>
    <submittedName>
        <fullName evidence="3">SINGLE-STRANDED DNA BINDING PROTEIN REPLICATION, SINGLE-STRANDED DNA, SINGLE-STRANDED.3A</fullName>
    </submittedName>
</protein>
<proteinExistence type="predicted"/>
<reference evidence="3" key="1">
    <citation type="journal article" date="2021" name="Proc. Natl. Acad. Sci. U.S.A.">
        <title>A Catalog of Tens of Thousands of Viruses from Human Metagenomes Reveals Hidden Associations with Chronic Diseases.</title>
        <authorList>
            <person name="Tisza M.J."/>
            <person name="Buck C.B."/>
        </authorList>
    </citation>
    <scope>NUCLEOTIDE SEQUENCE</scope>
    <source>
        <strain evidence="3">CttEB8</strain>
    </source>
</reference>
<sequence>MNKAILVGWITDIREVGSYGVMVKLKTCEKGFTTQKGYKVADRIDYHVCLAKGTMTRYILDNFNVGNLVELTGKIYNKLEETKHGDKVQLTNIHIQTINLYSLNNISPVSKSNGDTKSVENPDSFFE</sequence>
<dbReference type="PROSITE" id="PS50935">
    <property type="entry name" value="SSB"/>
    <property type="match status" value="1"/>
</dbReference>
<keyword evidence="1 2" id="KW-0238">DNA-binding</keyword>
<dbReference type="EMBL" id="BK015344">
    <property type="protein sequence ID" value="DAE02259.1"/>
    <property type="molecule type" value="Genomic_DNA"/>
</dbReference>
<dbReference type="InterPro" id="IPR000424">
    <property type="entry name" value="Primosome_PriB/ssb"/>
</dbReference>
<evidence type="ECO:0000313" key="3">
    <source>
        <dbReference type="EMBL" id="DAE02259.1"/>
    </source>
</evidence>
<accession>A0A8S5P752</accession>
<evidence type="ECO:0000256" key="1">
    <source>
        <dbReference type="ARBA" id="ARBA00023125"/>
    </source>
</evidence>
<dbReference type="GO" id="GO:0003697">
    <property type="term" value="F:single-stranded DNA binding"/>
    <property type="evidence" value="ECO:0007669"/>
    <property type="project" value="InterPro"/>
</dbReference>
<dbReference type="InterPro" id="IPR012340">
    <property type="entry name" value="NA-bd_OB-fold"/>
</dbReference>